<dbReference type="AlphaFoldDB" id="A0A3B7MR90"/>
<proteinExistence type="predicted"/>
<gene>
    <name evidence="2" type="ORF">D3H65_09130</name>
</gene>
<evidence type="ECO:0000256" key="1">
    <source>
        <dbReference type="SAM" id="MobiDB-lite"/>
    </source>
</evidence>
<dbReference type="RefSeq" id="WP_119050012.1">
    <property type="nucleotide sequence ID" value="NZ_CP032157.1"/>
</dbReference>
<feature type="compositionally biased region" description="Polar residues" evidence="1">
    <location>
        <begin position="1"/>
        <end position="12"/>
    </location>
</feature>
<keyword evidence="3" id="KW-1185">Reference proteome</keyword>
<accession>A0A3B7MR90</accession>
<feature type="compositionally biased region" description="Basic and acidic residues" evidence="1">
    <location>
        <begin position="18"/>
        <end position="31"/>
    </location>
</feature>
<name>A0A3B7MR90_9BACT</name>
<reference evidence="2 3" key="1">
    <citation type="submission" date="2018-09" db="EMBL/GenBank/DDBJ databases">
        <title>Genome sequencing of strain 6GH32-13.</title>
        <authorList>
            <person name="Weon H.-Y."/>
            <person name="Heo J."/>
            <person name="Kwon S.-W."/>
        </authorList>
    </citation>
    <scope>NUCLEOTIDE SEQUENCE [LARGE SCALE GENOMIC DNA]</scope>
    <source>
        <strain evidence="2 3">5GH32-13</strain>
    </source>
</reference>
<feature type="compositionally biased region" description="Basic and acidic residues" evidence="1">
    <location>
        <begin position="89"/>
        <end position="99"/>
    </location>
</feature>
<evidence type="ECO:0000313" key="3">
    <source>
        <dbReference type="Proteomes" id="UP000263900"/>
    </source>
</evidence>
<dbReference type="OrthoDB" id="10004166at2"/>
<feature type="region of interest" description="Disordered" evidence="1">
    <location>
        <begin position="1"/>
        <end position="31"/>
    </location>
</feature>
<protein>
    <submittedName>
        <fullName evidence="2">Uncharacterized protein</fullName>
    </submittedName>
</protein>
<organism evidence="2 3">
    <name type="scientific">Paraflavitalea soli</name>
    <dbReference type="NCBI Taxonomy" id="2315862"/>
    <lineage>
        <taxon>Bacteria</taxon>
        <taxon>Pseudomonadati</taxon>
        <taxon>Bacteroidota</taxon>
        <taxon>Chitinophagia</taxon>
        <taxon>Chitinophagales</taxon>
        <taxon>Chitinophagaceae</taxon>
        <taxon>Paraflavitalea</taxon>
    </lineage>
</organism>
<dbReference type="Proteomes" id="UP000263900">
    <property type="component" value="Chromosome"/>
</dbReference>
<feature type="region of interest" description="Disordered" evidence="1">
    <location>
        <begin position="86"/>
        <end position="133"/>
    </location>
</feature>
<sequence>MTACGLQQNVTESGIEFSRGKKSGEETTSDRVAIDEKEANSLVKMGDATITIHAGLDSKEFGKVLAHEMGHGAYRLNNKAKAFFYPADPNKKGHDKGNPDGEAATNAGLQYNSNYKAAKRSLEEEKKKTKPKQ</sequence>
<dbReference type="KEGG" id="pseg:D3H65_09130"/>
<evidence type="ECO:0000313" key="2">
    <source>
        <dbReference type="EMBL" id="AXY74125.1"/>
    </source>
</evidence>
<dbReference type="EMBL" id="CP032157">
    <property type="protein sequence ID" value="AXY74125.1"/>
    <property type="molecule type" value="Genomic_DNA"/>
</dbReference>